<sequence>MTAIPSTPVLHPPPWRHPPGSMGTANSSSWMAHLAYVSKKPPLRVSGVYAKGKAAAGFLHPPLAAFLLQLCFLSALHASFPCQAMPSPSKNKKIAKGASGAGSRKRLAANDSTLWIKSPICAAYFAINRGEYLLGASAYALDSANDEGIDWEEADSEVSLRERLPAFVRVAGEDSEEDETNATQTEGTEYDATWRDQIKDYSIYKPLLSQIWDFST</sequence>
<protein>
    <submittedName>
        <fullName evidence="2">Uncharacterized protein</fullName>
    </submittedName>
</protein>
<dbReference type="AlphaFoldDB" id="A0A4P9WM61"/>
<feature type="region of interest" description="Disordered" evidence="1">
    <location>
        <begin position="1"/>
        <end position="22"/>
    </location>
</feature>
<evidence type="ECO:0000313" key="3">
    <source>
        <dbReference type="Proteomes" id="UP000269721"/>
    </source>
</evidence>
<reference evidence="3" key="1">
    <citation type="journal article" date="2018" name="Nat. Microbiol.">
        <title>Leveraging single-cell genomics to expand the fungal tree of life.</title>
        <authorList>
            <person name="Ahrendt S.R."/>
            <person name="Quandt C.A."/>
            <person name="Ciobanu D."/>
            <person name="Clum A."/>
            <person name="Salamov A."/>
            <person name="Andreopoulos B."/>
            <person name="Cheng J.F."/>
            <person name="Woyke T."/>
            <person name="Pelin A."/>
            <person name="Henrissat B."/>
            <person name="Reynolds N.K."/>
            <person name="Benny G.L."/>
            <person name="Smith M.E."/>
            <person name="James T.Y."/>
            <person name="Grigoriev I.V."/>
        </authorList>
    </citation>
    <scope>NUCLEOTIDE SEQUENCE [LARGE SCALE GENOMIC DNA]</scope>
</reference>
<dbReference type="Proteomes" id="UP000269721">
    <property type="component" value="Unassembled WGS sequence"/>
</dbReference>
<evidence type="ECO:0000256" key="1">
    <source>
        <dbReference type="SAM" id="MobiDB-lite"/>
    </source>
</evidence>
<name>A0A4P9WM61_9FUNG</name>
<evidence type="ECO:0000313" key="2">
    <source>
        <dbReference type="EMBL" id="RKO93103.1"/>
    </source>
</evidence>
<proteinExistence type="predicted"/>
<gene>
    <name evidence="2" type="ORF">BDK51DRAFT_46959</name>
</gene>
<accession>A0A4P9WM61</accession>
<organism evidence="2 3">
    <name type="scientific">Blyttiomyces helicus</name>
    <dbReference type="NCBI Taxonomy" id="388810"/>
    <lineage>
        <taxon>Eukaryota</taxon>
        <taxon>Fungi</taxon>
        <taxon>Fungi incertae sedis</taxon>
        <taxon>Chytridiomycota</taxon>
        <taxon>Chytridiomycota incertae sedis</taxon>
        <taxon>Chytridiomycetes</taxon>
        <taxon>Chytridiomycetes incertae sedis</taxon>
        <taxon>Blyttiomyces</taxon>
    </lineage>
</organism>
<dbReference type="EMBL" id="KZ994373">
    <property type="protein sequence ID" value="RKO93103.1"/>
    <property type="molecule type" value="Genomic_DNA"/>
</dbReference>
<keyword evidence="3" id="KW-1185">Reference proteome</keyword>